<organism evidence="2 3">
    <name type="scientific">Artemisia annua</name>
    <name type="common">Sweet wormwood</name>
    <dbReference type="NCBI Taxonomy" id="35608"/>
    <lineage>
        <taxon>Eukaryota</taxon>
        <taxon>Viridiplantae</taxon>
        <taxon>Streptophyta</taxon>
        <taxon>Embryophyta</taxon>
        <taxon>Tracheophyta</taxon>
        <taxon>Spermatophyta</taxon>
        <taxon>Magnoliopsida</taxon>
        <taxon>eudicotyledons</taxon>
        <taxon>Gunneridae</taxon>
        <taxon>Pentapetalae</taxon>
        <taxon>asterids</taxon>
        <taxon>campanulids</taxon>
        <taxon>Asterales</taxon>
        <taxon>Asteraceae</taxon>
        <taxon>Asteroideae</taxon>
        <taxon>Anthemideae</taxon>
        <taxon>Artemisiinae</taxon>
        <taxon>Artemisia</taxon>
    </lineage>
</organism>
<keyword evidence="3" id="KW-1185">Reference proteome</keyword>
<dbReference type="STRING" id="35608.A0A2U1L8M2"/>
<comment type="caution">
    <text evidence="2">The sequence shown here is derived from an EMBL/GenBank/DDBJ whole genome shotgun (WGS) entry which is preliminary data.</text>
</comment>
<sequence length="545" mass="61482">MSVLENIATFWDPKASPPTTEVRHHKTLARSDMVNPVAATVDYPKCIKIHKENPQLRSDMEDKQIPETQRKGSDDLHSRELNRESIEDNIGTKIPSWQIWRALMEESRIATLFGSSDLLNLSLTSQLPNQPVRHWTHTRCQDTISLRDVYHGNAAGTTEATSTCKWKFNVVKEGFLALELRLKKVAGMGAEKRVFRCLNGAERRVFFSEIAPKKVAEMGANSRVFRKHMLRGQSKYQLEISTEAYQRFSSSEVHAREPINEIKSYEDLASFETAHVVRMHRFAQLSPSQTLILVPILQYCSPMLVTEEHNDAKKSSNKPAAASHVTVTEVKGSLGAINILVANTPLSEASVCAAGQKRSRISISVSDPRDQVVQQNIRCRASIDNSKEYYMTTLVTLRWHPLSGSEPQVFSTNDPPIVAVVEDVARPCDFPVYTPAKRDVSQGNTRNVHSHAGRRASHSEVQPPMTPVGEPSTSVHYEGYCDQRCRHCGAAFWYEEHLIGHSNSSRPEYHLYCEGGKMYMAPQPNPLPYIKALLQDKHFMKHIKD</sequence>
<evidence type="ECO:0000313" key="3">
    <source>
        <dbReference type="Proteomes" id="UP000245207"/>
    </source>
</evidence>
<dbReference type="Proteomes" id="UP000245207">
    <property type="component" value="Unassembled WGS sequence"/>
</dbReference>
<dbReference type="AlphaFoldDB" id="A0A2U1L8M2"/>
<name>A0A2U1L8M2_ARTAN</name>
<feature type="region of interest" description="Disordered" evidence="1">
    <location>
        <begin position="439"/>
        <end position="469"/>
    </location>
</feature>
<dbReference type="EMBL" id="PKPP01010807">
    <property type="protein sequence ID" value="PWA45347.1"/>
    <property type="molecule type" value="Genomic_DNA"/>
</dbReference>
<protein>
    <submittedName>
        <fullName evidence="2">Uncharacterized protein</fullName>
    </submittedName>
</protein>
<proteinExistence type="predicted"/>
<reference evidence="2 3" key="1">
    <citation type="journal article" date="2018" name="Mol. Plant">
        <title>The genome of Artemisia annua provides insight into the evolution of Asteraceae family and artemisinin biosynthesis.</title>
        <authorList>
            <person name="Shen Q."/>
            <person name="Zhang L."/>
            <person name="Liao Z."/>
            <person name="Wang S."/>
            <person name="Yan T."/>
            <person name="Shi P."/>
            <person name="Liu M."/>
            <person name="Fu X."/>
            <person name="Pan Q."/>
            <person name="Wang Y."/>
            <person name="Lv Z."/>
            <person name="Lu X."/>
            <person name="Zhang F."/>
            <person name="Jiang W."/>
            <person name="Ma Y."/>
            <person name="Chen M."/>
            <person name="Hao X."/>
            <person name="Li L."/>
            <person name="Tang Y."/>
            <person name="Lv G."/>
            <person name="Zhou Y."/>
            <person name="Sun X."/>
            <person name="Brodelius P.E."/>
            <person name="Rose J.K.C."/>
            <person name="Tang K."/>
        </authorList>
    </citation>
    <scope>NUCLEOTIDE SEQUENCE [LARGE SCALE GENOMIC DNA]</scope>
    <source>
        <strain evidence="3">cv. Huhao1</strain>
        <tissue evidence="2">Leaf</tissue>
    </source>
</reference>
<feature type="region of interest" description="Disordered" evidence="1">
    <location>
        <begin position="53"/>
        <end position="81"/>
    </location>
</feature>
<gene>
    <name evidence="2" type="ORF">CTI12_AA518590</name>
</gene>
<accession>A0A2U1L8M2</accession>
<dbReference type="OrthoDB" id="1368803at2759"/>
<evidence type="ECO:0000256" key="1">
    <source>
        <dbReference type="SAM" id="MobiDB-lite"/>
    </source>
</evidence>
<evidence type="ECO:0000313" key="2">
    <source>
        <dbReference type="EMBL" id="PWA45347.1"/>
    </source>
</evidence>